<sequence length="65" mass="7552">SDIYSFGYILFHIFSGCLPWHDLKSNDIINEIRQRRMPSRPGGGGIDNPLWNVIKQCCSFLPRDR</sequence>
<dbReference type="STRING" id="1314800.A0A1B7MGQ6"/>
<organism evidence="2 3">
    <name type="scientific">Rhizopogon vinicolor AM-OR11-026</name>
    <dbReference type="NCBI Taxonomy" id="1314800"/>
    <lineage>
        <taxon>Eukaryota</taxon>
        <taxon>Fungi</taxon>
        <taxon>Dikarya</taxon>
        <taxon>Basidiomycota</taxon>
        <taxon>Agaricomycotina</taxon>
        <taxon>Agaricomycetes</taxon>
        <taxon>Agaricomycetidae</taxon>
        <taxon>Boletales</taxon>
        <taxon>Suillineae</taxon>
        <taxon>Rhizopogonaceae</taxon>
        <taxon>Rhizopogon</taxon>
    </lineage>
</organism>
<dbReference type="InterPro" id="IPR011009">
    <property type="entry name" value="Kinase-like_dom_sf"/>
</dbReference>
<dbReference type="GO" id="GO:0004672">
    <property type="term" value="F:protein kinase activity"/>
    <property type="evidence" value="ECO:0007669"/>
    <property type="project" value="InterPro"/>
</dbReference>
<evidence type="ECO:0000313" key="2">
    <source>
        <dbReference type="EMBL" id="OAX31778.1"/>
    </source>
</evidence>
<reference evidence="2 3" key="1">
    <citation type="submission" date="2016-06" db="EMBL/GenBank/DDBJ databases">
        <title>Comparative genomics of the ectomycorrhizal sister species Rhizopogon vinicolor and Rhizopogon vesiculosus (Basidiomycota: Boletales) reveals a divergence of the mating type B locus.</title>
        <authorList>
            <consortium name="DOE Joint Genome Institute"/>
            <person name="Mujic A.B."/>
            <person name="Kuo A."/>
            <person name="Tritt A."/>
            <person name="Lipzen A."/>
            <person name="Chen C."/>
            <person name="Johnson J."/>
            <person name="Sharma A."/>
            <person name="Barry K."/>
            <person name="Grigoriev I.V."/>
            <person name="Spatafora J.W."/>
        </authorList>
    </citation>
    <scope>NUCLEOTIDE SEQUENCE [LARGE SCALE GENOMIC DNA]</scope>
    <source>
        <strain evidence="2 3">AM-OR11-026</strain>
    </source>
</reference>
<feature type="domain" description="Protein kinase" evidence="1">
    <location>
        <begin position="1"/>
        <end position="65"/>
    </location>
</feature>
<dbReference type="Pfam" id="PF07714">
    <property type="entry name" value="PK_Tyr_Ser-Thr"/>
    <property type="match status" value="1"/>
</dbReference>
<keyword evidence="3" id="KW-1185">Reference proteome</keyword>
<dbReference type="SUPFAM" id="SSF56112">
    <property type="entry name" value="Protein kinase-like (PK-like)"/>
    <property type="match status" value="1"/>
</dbReference>
<gene>
    <name evidence="2" type="ORF">K503DRAFT_649436</name>
</gene>
<dbReference type="AlphaFoldDB" id="A0A1B7MGQ6"/>
<dbReference type="Gene3D" id="1.10.510.10">
    <property type="entry name" value="Transferase(Phosphotransferase) domain 1"/>
    <property type="match status" value="1"/>
</dbReference>
<dbReference type="EMBL" id="KV449246">
    <property type="protein sequence ID" value="OAX31778.1"/>
    <property type="molecule type" value="Genomic_DNA"/>
</dbReference>
<protein>
    <recommendedName>
        <fullName evidence="1">Protein kinase domain-containing protein</fullName>
    </recommendedName>
</protein>
<feature type="non-terminal residue" evidence="2">
    <location>
        <position position="1"/>
    </location>
</feature>
<dbReference type="GO" id="GO:0005524">
    <property type="term" value="F:ATP binding"/>
    <property type="evidence" value="ECO:0007669"/>
    <property type="project" value="InterPro"/>
</dbReference>
<dbReference type="Proteomes" id="UP000092154">
    <property type="component" value="Unassembled WGS sequence"/>
</dbReference>
<evidence type="ECO:0000259" key="1">
    <source>
        <dbReference type="PROSITE" id="PS50011"/>
    </source>
</evidence>
<dbReference type="PROSITE" id="PS50011">
    <property type="entry name" value="PROTEIN_KINASE_DOM"/>
    <property type="match status" value="1"/>
</dbReference>
<feature type="non-terminal residue" evidence="2">
    <location>
        <position position="65"/>
    </location>
</feature>
<dbReference type="InterPro" id="IPR001245">
    <property type="entry name" value="Ser-Thr/Tyr_kinase_cat_dom"/>
</dbReference>
<name>A0A1B7MGQ6_9AGAM</name>
<dbReference type="OrthoDB" id="4062651at2759"/>
<proteinExistence type="predicted"/>
<evidence type="ECO:0000313" key="3">
    <source>
        <dbReference type="Proteomes" id="UP000092154"/>
    </source>
</evidence>
<accession>A0A1B7MGQ6</accession>
<dbReference type="InterPro" id="IPR000719">
    <property type="entry name" value="Prot_kinase_dom"/>
</dbReference>
<dbReference type="InParanoid" id="A0A1B7MGQ6"/>